<keyword evidence="4" id="KW-1185">Reference proteome</keyword>
<dbReference type="InterPro" id="IPR002737">
    <property type="entry name" value="MEMO1_fam"/>
</dbReference>
<protein>
    <recommendedName>
        <fullName evidence="2">MEMO1 family protein GGR36_000770</fullName>
    </recommendedName>
</protein>
<dbReference type="NCBIfam" id="TIGR04336">
    <property type="entry name" value="AmmeMemoSam_B"/>
    <property type="match status" value="1"/>
</dbReference>
<proteinExistence type="inferred from homology"/>
<accession>A0A840BIQ4</accession>
<dbReference type="RefSeq" id="WP_183632038.1">
    <property type="nucleotide sequence ID" value="NZ_BAABLE010000011.1"/>
</dbReference>
<dbReference type="Proteomes" id="UP000561045">
    <property type="component" value="Unassembled WGS sequence"/>
</dbReference>
<comment type="similarity">
    <text evidence="1 2">Belongs to the MEMO1 family.</text>
</comment>
<comment type="caution">
    <text evidence="3">The sequence shown here is derived from an EMBL/GenBank/DDBJ whole genome shotgun (WGS) entry which is preliminary data.</text>
</comment>
<dbReference type="Gene3D" id="3.40.830.10">
    <property type="entry name" value="LigB-like"/>
    <property type="match status" value="1"/>
</dbReference>
<dbReference type="EMBL" id="JACIET010000001">
    <property type="protein sequence ID" value="MBB4011462.1"/>
    <property type="molecule type" value="Genomic_DNA"/>
</dbReference>
<evidence type="ECO:0000256" key="1">
    <source>
        <dbReference type="ARBA" id="ARBA00006315"/>
    </source>
</evidence>
<name>A0A840BIQ4_9RHOO</name>
<evidence type="ECO:0000313" key="4">
    <source>
        <dbReference type="Proteomes" id="UP000561045"/>
    </source>
</evidence>
<dbReference type="PANTHER" id="PTHR11060">
    <property type="entry name" value="PROTEIN MEMO1"/>
    <property type="match status" value="1"/>
</dbReference>
<dbReference type="PANTHER" id="PTHR11060:SF0">
    <property type="entry name" value="PROTEIN MEMO1"/>
    <property type="match status" value="1"/>
</dbReference>
<dbReference type="CDD" id="cd07361">
    <property type="entry name" value="MEMO_like"/>
    <property type="match status" value="1"/>
</dbReference>
<sequence length="271" mass="29171">MGIASVRPPAVAGLFYPGDPRELDAMLEHLFARTGNGAFTVCPKAIIVPHAGYIYSGQTAAQAFARLKPWAATLSRVVILGPTHRVPLHGIALPASDGFATPFGTVEVDRGALAKVRALPGVCVYDAAHAGEHSLEVQLPFLQLVLDHFKVVPLAVGRADSQSVATVIEQLWGGPETLFVVSTDLSHFHAYREAQELDSETVRRILALEHDIDPELACGAYPLNGLMRIAEQHGMSTLLLEQCNSGDTAGDRRRVVGYCSVALFEPTRHAH</sequence>
<gene>
    <name evidence="3" type="ORF">GGR36_000770</name>
</gene>
<evidence type="ECO:0000313" key="3">
    <source>
        <dbReference type="EMBL" id="MBB4011462.1"/>
    </source>
</evidence>
<reference evidence="3 4" key="1">
    <citation type="submission" date="2020-08" db="EMBL/GenBank/DDBJ databases">
        <title>Genomic Encyclopedia of Type Strains, Phase IV (KMG-IV): sequencing the most valuable type-strain genomes for metagenomic binning, comparative biology and taxonomic classification.</title>
        <authorList>
            <person name="Goeker M."/>
        </authorList>
    </citation>
    <scope>NUCLEOTIDE SEQUENCE [LARGE SCALE GENOMIC DNA]</scope>
    <source>
        <strain evidence="3 4">DSM 106739</strain>
    </source>
</reference>
<evidence type="ECO:0000256" key="2">
    <source>
        <dbReference type="HAMAP-Rule" id="MF_00055"/>
    </source>
</evidence>
<organism evidence="3 4">
    <name type="scientific">Niveibacterium umoris</name>
    <dbReference type="NCBI Taxonomy" id="1193620"/>
    <lineage>
        <taxon>Bacteria</taxon>
        <taxon>Pseudomonadati</taxon>
        <taxon>Pseudomonadota</taxon>
        <taxon>Betaproteobacteria</taxon>
        <taxon>Rhodocyclales</taxon>
        <taxon>Rhodocyclaceae</taxon>
        <taxon>Niveibacterium</taxon>
    </lineage>
</organism>
<dbReference type="HAMAP" id="MF_00055">
    <property type="entry name" value="MEMO1"/>
    <property type="match status" value="1"/>
</dbReference>
<dbReference type="AlphaFoldDB" id="A0A840BIQ4"/>
<dbReference type="Pfam" id="PF01875">
    <property type="entry name" value="Memo"/>
    <property type="match status" value="1"/>
</dbReference>